<evidence type="ECO:0000256" key="1">
    <source>
        <dbReference type="SAM" id="Coils"/>
    </source>
</evidence>
<accession>A0A314LDF4</accession>
<name>A0A314LDF4_NICAT</name>
<organism evidence="2 3">
    <name type="scientific">Nicotiana attenuata</name>
    <name type="common">Coyote tobacco</name>
    <dbReference type="NCBI Taxonomy" id="49451"/>
    <lineage>
        <taxon>Eukaryota</taxon>
        <taxon>Viridiplantae</taxon>
        <taxon>Streptophyta</taxon>
        <taxon>Embryophyta</taxon>
        <taxon>Tracheophyta</taxon>
        <taxon>Spermatophyta</taxon>
        <taxon>Magnoliopsida</taxon>
        <taxon>eudicotyledons</taxon>
        <taxon>Gunneridae</taxon>
        <taxon>Pentapetalae</taxon>
        <taxon>asterids</taxon>
        <taxon>lamiids</taxon>
        <taxon>Solanales</taxon>
        <taxon>Solanaceae</taxon>
        <taxon>Nicotianoideae</taxon>
        <taxon>Nicotianeae</taxon>
        <taxon>Nicotiana</taxon>
    </lineage>
</organism>
<comment type="caution">
    <text evidence="2">The sequence shown here is derived from an EMBL/GenBank/DDBJ whole genome shotgun (WGS) entry which is preliminary data.</text>
</comment>
<evidence type="ECO:0000313" key="2">
    <source>
        <dbReference type="EMBL" id="OIT39678.1"/>
    </source>
</evidence>
<feature type="coiled-coil region" evidence="1">
    <location>
        <begin position="45"/>
        <end position="83"/>
    </location>
</feature>
<reference evidence="2" key="1">
    <citation type="submission" date="2016-11" db="EMBL/GenBank/DDBJ databases">
        <title>The genome of Nicotiana attenuata.</title>
        <authorList>
            <person name="Xu S."/>
            <person name="Brockmoeller T."/>
            <person name="Gaquerel E."/>
            <person name="Navarro A."/>
            <person name="Kuhl H."/>
            <person name="Gase K."/>
            <person name="Ling Z."/>
            <person name="Zhou W."/>
            <person name="Kreitzer C."/>
            <person name="Stanke M."/>
            <person name="Tang H."/>
            <person name="Lyons E."/>
            <person name="Pandey P."/>
            <person name="Pandey S.P."/>
            <person name="Timmermann B."/>
            <person name="Baldwin I.T."/>
        </authorList>
    </citation>
    <scope>NUCLEOTIDE SEQUENCE [LARGE SCALE GENOMIC DNA]</scope>
    <source>
        <strain evidence="2">UT</strain>
    </source>
</reference>
<dbReference type="SMR" id="A0A314LDF4"/>
<gene>
    <name evidence="2" type="ORF">A4A49_08497</name>
</gene>
<sequence>MGKCAAALVYMFGARLAYGYRQRQQEAQSKGEINKALPQQYDEMLSKLEEKAAQAELEIQKMSEHYESKFSELEGELEALRAERAKLFVVTTEKPIAKVKSL</sequence>
<dbReference type="Gramene" id="OIT39678">
    <property type="protein sequence ID" value="OIT39678"/>
    <property type="gene ID" value="A4A49_08497"/>
</dbReference>
<protein>
    <submittedName>
        <fullName evidence="2">Uncharacterized protein</fullName>
    </submittedName>
</protein>
<dbReference type="Proteomes" id="UP000187609">
    <property type="component" value="Unassembled WGS sequence"/>
</dbReference>
<dbReference type="AlphaFoldDB" id="A0A314LDF4"/>
<dbReference type="KEGG" id="nau:109237767"/>
<dbReference type="EMBL" id="MJEQ01000086">
    <property type="protein sequence ID" value="OIT39678.1"/>
    <property type="molecule type" value="Genomic_DNA"/>
</dbReference>
<keyword evidence="1" id="KW-0175">Coiled coil</keyword>
<evidence type="ECO:0000313" key="3">
    <source>
        <dbReference type="Proteomes" id="UP000187609"/>
    </source>
</evidence>
<keyword evidence="3" id="KW-1185">Reference proteome</keyword>
<proteinExistence type="predicted"/>